<dbReference type="SUPFAM" id="SSF55909">
    <property type="entry name" value="Pentein"/>
    <property type="match status" value="1"/>
</dbReference>
<organism evidence="3 4">
    <name type="scientific">Paraphoma chrysanthemicola</name>
    <dbReference type="NCBI Taxonomy" id="798071"/>
    <lineage>
        <taxon>Eukaryota</taxon>
        <taxon>Fungi</taxon>
        <taxon>Dikarya</taxon>
        <taxon>Ascomycota</taxon>
        <taxon>Pezizomycotina</taxon>
        <taxon>Dothideomycetes</taxon>
        <taxon>Pleosporomycetidae</taxon>
        <taxon>Pleosporales</taxon>
        <taxon>Pleosporineae</taxon>
        <taxon>Phaeosphaeriaceae</taxon>
        <taxon>Paraphoma</taxon>
    </lineage>
</organism>
<dbReference type="InterPro" id="IPR004303">
    <property type="entry name" value="PAD"/>
</dbReference>
<dbReference type="PANTHER" id="PTHR10837:SF8">
    <property type="entry name" value="PROTEIN-ARGININE DEIMINASE"/>
    <property type="match status" value="1"/>
</dbReference>
<reference evidence="3" key="1">
    <citation type="journal article" date="2021" name="Nat. Commun.">
        <title>Genetic determinants of endophytism in the Arabidopsis root mycobiome.</title>
        <authorList>
            <person name="Mesny F."/>
            <person name="Miyauchi S."/>
            <person name="Thiergart T."/>
            <person name="Pickel B."/>
            <person name="Atanasova L."/>
            <person name="Karlsson M."/>
            <person name="Huettel B."/>
            <person name="Barry K.W."/>
            <person name="Haridas S."/>
            <person name="Chen C."/>
            <person name="Bauer D."/>
            <person name="Andreopoulos W."/>
            <person name="Pangilinan J."/>
            <person name="LaButti K."/>
            <person name="Riley R."/>
            <person name="Lipzen A."/>
            <person name="Clum A."/>
            <person name="Drula E."/>
            <person name="Henrissat B."/>
            <person name="Kohler A."/>
            <person name="Grigoriev I.V."/>
            <person name="Martin F.M."/>
            <person name="Hacquard S."/>
        </authorList>
    </citation>
    <scope>NUCLEOTIDE SEQUENCE</scope>
    <source>
        <strain evidence="3">MPI-SDFR-AT-0120</strain>
    </source>
</reference>
<evidence type="ECO:0000259" key="2">
    <source>
        <dbReference type="Pfam" id="PF03068"/>
    </source>
</evidence>
<comment type="caution">
    <text evidence="3">The sequence shown here is derived from an EMBL/GenBank/DDBJ whole genome shotgun (WGS) entry which is preliminary data.</text>
</comment>
<gene>
    <name evidence="3" type="ORF">FB567DRAFT_559411</name>
</gene>
<dbReference type="Gene3D" id="3.75.10.10">
    <property type="entry name" value="L-arginine/glycine Amidinotransferase, Chain A"/>
    <property type="match status" value="1"/>
</dbReference>
<keyword evidence="4" id="KW-1185">Reference proteome</keyword>
<dbReference type="Pfam" id="PF03068">
    <property type="entry name" value="PAD"/>
    <property type="match status" value="1"/>
</dbReference>
<proteinExistence type="predicted"/>
<protein>
    <submittedName>
        <fullName evidence="3">Arginine deiminase type-3</fullName>
    </submittedName>
</protein>
<evidence type="ECO:0000313" key="3">
    <source>
        <dbReference type="EMBL" id="KAH7088767.1"/>
    </source>
</evidence>
<dbReference type="InterPro" id="IPR013530">
    <property type="entry name" value="PAD_C"/>
</dbReference>
<dbReference type="GO" id="GO:0004668">
    <property type="term" value="F:protein-arginine deiminase activity"/>
    <property type="evidence" value="ECO:0007669"/>
    <property type="project" value="InterPro"/>
</dbReference>
<dbReference type="GO" id="GO:0005737">
    <property type="term" value="C:cytoplasm"/>
    <property type="evidence" value="ECO:0007669"/>
    <property type="project" value="InterPro"/>
</dbReference>
<dbReference type="GO" id="GO:0005509">
    <property type="term" value="F:calcium ion binding"/>
    <property type="evidence" value="ECO:0007669"/>
    <property type="project" value="InterPro"/>
</dbReference>
<dbReference type="SUPFAM" id="SSF110083">
    <property type="entry name" value="Peptidylarginine deiminase Pad4, middle domain"/>
    <property type="match status" value="1"/>
</dbReference>
<dbReference type="OrthoDB" id="5102063at2759"/>
<feature type="domain" description="Protein-arginine deiminase C-terminal" evidence="2">
    <location>
        <begin position="174"/>
        <end position="585"/>
    </location>
</feature>
<dbReference type="Proteomes" id="UP000813461">
    <property type="component" value="Unassembled WGS sequence"/>
</dbReference>
<evidence type="ECO:0000313" key="4">
    <source>
        <dbReference type="Proteomes" id="UP000813461"/>
    </source>
</evidence>
<dbReference type="PANTHER" id="PTHR10837">
    <property type="entry name" value="PEPTIDYLARGININE DEIMINASE"/>
    <property type="match status" value="1"/>
</dbReference>
<accession>A0A8K0R9W1</accession>
<dbReference type="AlphaFoldDB" id="A0A8K0R9W1"/>
<sequence length="586" mass="65356">MKMVLRTNMHAKEFRNVPRKMPRLYSDIASQSKAAWTKPISAFILPNIGDTDRRSSKASQDTETSIEELGRCHDASDDIQRAPQYMTPLRTNPIPDIPDHATATISVPDAHQRRFVRIFQKIGDKWAYVSDLHTFLAADIRSGLKLGIDARDTRRPGWDGRVTISFQVKSGEKILTDGITLRVAPVLVHNHLDVVEQVLSTAGDETSFPWQHRFNQALTDALSESRISAPLLLDKDTDPWVQDFVKPGYVSVPSRNGTTSLRIHIRSSQDSRISGRQVFTSLRNTGAGAVHHPGGARDEINSMGNLDCTPPFTHNGTTWPAGRIIMGHHGPYEPHILPYFRAQEVQDPILLDAAWLWVGHVDEFVQFLPVESKRGWGVVVVDPVAGLGILQDAQKAGYGNMRMYSRTTDASLNGVTLETCSETTYGCLGIPVPGTSIDEYIADEKVRVTNLDVAKRVEANIEILKNEIGLDDTEIYHLPTLFNSVNRDDLPFIGPRAPEEELAVVSAYPATINGLVLTGFGTYIAPKPWGPMIDGKDVMAEATRELYEGLGWKVKFIDNWNSHHGWGGEVHCATNTMRDMRRRWWA</sequence>
<evidence type="ECO:0000256" key="1">
    <source>
        <dbReference type="SAM" id="MobiDB-lite"/>
    </source>
</evidence>
<feature type="region of interest" description="Disordered" evidence="1">
    <location>
        <begin position="51"/>
        <end position="74"/>
    </location>
</feature>
<dbReference type="InterPro" id="IPR036556">
    <property type="entry name" value="PAD_central_sf"/>
</dbReference>
<name>A0A8K0R9W1_9PLEO</name>
<dbReference type="EMBL" id="JAGMVJ010000007">
    <property type="protein sequence ID" value="KAH7088767.1"/>
    <property type="molecule type" value="Genomic_DNA"/>
</dbReference>